<feature type="transmembrane region" description="Helical" evidence="1">
    <location>
        <begin position="74"/>
        <end position="93"/>
    </location>
</feature>
<feature type="transmembrane region" description="Helical" evidence="1">
    <location>
        <begin position="99"/>
        <end position="121"/>
    </location>
</feature>
<organism evidence="2 3">
    <name type="scientific">Steinernema carpocapsae</name>
    <name type="common">Entomopathogenic nematode</name>
    <dbReference type="NCBI Taxonomy" id="34508"/>
    <lineage>
        <taxon>Eukaryota</taxon>
        <taxon>Metazoa</taxon>
        <taxon>Ecdysozoa</taxon>
        <taxon>Nematoda</taxon>
        <taxon>Chromadorea</taxon>
        <taxon>Rhabditida</taxon>
        <taxon>Tylenchina</taxon>
        <taxon>Panagrolaimomorpha</taxon>
        <taxon>Strongyloidoidea</taxon>
        <taxon>Steinernematidae</taxon>
        <taxon>Steinernema</taxon>
    </lineage>
</organism>
<keyword evidence="1" id="KW-0472">Membrane</keyword>
<feature type="transmembrane region" description="Helical" evidence="1">
    <location>
        <begin position="192"/>
        <end position="214"/>
    </location>
</feature>
<dbReference type="EMBL" id="AZBU02000009">
    <property type="protein sequence ID" value="TKR65123.1"/>
    <property type="molecule type" value="Genomic_DNA"/>
</dbReference>
<dbReference type="AlphaFoldDB" id="A0A4U5M8Z8"/>
<dbReference type="Proteomes" id="UP000298663">
    <property type="component" value="Unassembled WGS sequence"/>
</dbReference>
<keyword evidence="3" id="KW-1185">Reference proteome</keyword>
<keyword evidence="1" id="KW-1133">Transmembrane helix</keyword>
<name>A0A4U5M8Z8_STECR</name>
<gene>
    <name evidence="2" type="ORF">L596_025576</name>
</gene>
<evidence type="ECO:0000313" key="2">
    <source>
        <dbReference type="EMBL" id="TKR65123.1"/>
    </source>
</evidence>
<keyword evidence="1" id="KW-0812">Transmembrane</keyword>
<accession>A0A4U5M8Z8</accession>
<reference evidence="2 3" key="2">
    <citation type="journal article" date="2019" name="G3 (Bethesda)">
        <title>Hybrid Assembly of the Genome of the Entomopathogenic Nematode Steinernema carpocapsae Identifies the X-Chromosome.</title>
        <authorList>
            <person name="Serra L."/>
            <person name="Macchietto M."/>
            <person name="Macias-Munoz A."/>
            <person name="McGill C.J."/>
            <person name="Rodriguez I.M."/>
            <person name="Rodriguez B."/>
            <person name="Murad R."/>
            <person name="Mortazavi A."/>
        </authorList>
    </citation>
    <scope>NUCLEOTIDE SEQUENCE [LARGE SCALE GENOMIC DNA]</scope>
    <source>
        <strain evidence="2 3">ALL</strain>
    </source>
</reference>
<sequence length="282" mass="32582">MVAHFILDVFADDERSILRLRSCFHPFSSLRPPPESDYTCFQRSRGRLLGFRCSFHFSLASITFRRRLRAPKTMCFAVALAAVLDVVVTSVSGNSLYLTYLHCVVVIPWTTTIATILTFAVTTSAETASESASKPIEDPPTTFPSPFQEDLLDMFALIAAYEDFDDLELTFMQQLLERNWQEEIRNTSFKDWIHLIVMSLVIVGVGAGHTLWILSSIEPMKTPENREYDTWRDKKYEEQLEGAYNKALEDKKRYDAYEVYKRKKDDERKQDDNVDEFGVVLR</sequence>
<protein>
    <submittedName>
        <fullName evidence="2">Uncharacterized protein</fullName>
    </submittedName>
</protein>
<reference evidence="2 3" key="1">
    <citation type="journal article" date="2015" name="Genome Biol.">
        <title>Comparative genomics of Steinernema reveals deeply conserved gene regulatory networks.</title>
        <authorList>
            <person name="Dillman A.R."/>
            <person name="Macchietto M."/>
            <person name="Porter C.F."/>
            <person name="Rogers A."/>
            <person name="Williams B."/>
            <person name="Antoshechkin I."/>
            <person name="Lee M.M."/>
            <person name="Goodwin Z."/>
            <person name="Lu X."/>
            <person name="Lewis E.E."/>
            <person name="Goodrich-Blair H."/>
            <person name="Stock S.P."/>
            <person name="Adams B.J."/>
            <person name="Sternberg P.W."/>
            <person name="Mortazavi A."/>
        </authorList>
    </citation>
    <scope>NUCLEOTIDE SEQUENCE [LARGE SCALE GENOMIC DNA]</scope>
    <source>
        <strain evidence="2 3">ALL</strain>
    </source>
</reference>
<evidence type="ECO:0000313" key="3">
    <source>
        <dbReference type="Proteomes" id="UP000298663"/>
    </source>
</evidence>
<comment type="caution">
    <text evidence="2">The sequence shown here is derived from an EMBL/GenBank/DDBJ whole genome shotgun (WGS) entry which is preliminary data.</text>
</comment>
<evidence type="ECO:0000256" key="1">
    <source>
        <dbReference type="SAM" id="Phobius"/>
    </source>
</evidence>
<proteinExistence type="predicted"/>